<dbReference type="Proteomes" id="UP000318081">
    <property type="component" value="Chromosome"/>
</dbReference>
<dbReference type="EMBL" id="CP036432">
    <property type="protein sequence ID" value="QDV84383.1"/>
    <property type="molecule type" value="Genomic_DNA"/>
</dbReference>
<evidence type="ECO:0000313" key="3">
    <source>
        <dbReference type="Proteomes" id="UP000318081"/>
    </source>
</evidence>
<reference evidence="1 3" key="1">
    <citation type="submission" date="2019-02" db="EMBL/GenBank/DDBJ databases">
        <title>Deep-cultivation of Planctomycetes and their phenomic and genomic characterization uncovers novel biology.</title>
        <authorList>
            <person name="Wiegand S."/>
            <person name="Jogler M."/>
            <person name="Boedeker C."/>
            <person name="Pinto D."/>
            <person name="Vollmers J."/>
            <person name="Rivas-Marin E."/>
            <person name="Kohn T."/>
            <person name="Peeters S.H."/>
            <person name="Heuer A."/>
            <person name="Rast P."/>
            <person name="Oberbeckmann S."/>
            <person name="Bunk B."/>
            <person name="Jeske O."/>
            <person name="Meyerdierks A."/>
            <person name="Storesund J.E."/>
            <person name="Kallscheuer N."/>
            <person name="Luecker S."/>
            <person name="Lage O.M."/>
            <person name="Pohl T."/>
            <person name="Merkel B.J."/>
            <person name="Hornburger P."/>
            <person name="Mueller R.-W."/>
            <person name="Bruemmer F."/>
            <person name="Labrenz M."/>
            <person name="Spormann A.M."/>
            <person name="Op den Camp H."/>
            <person name="Overmann J."/>
            <person name="Amann R."/>
            <person name="Jetten M.S.M."/>
            <person name="Mascher T."/>
            <person name="Medema M.H."/>
            <person name="Devos D.P."/>
            <person name="Kaster A.-K."/>
            <person name="Ovreas L."/>
            <person name="Rohde M."/>
            <person name="Galperin M.Y."/>
            <person name="Jogler C."/>
        </authorList>
    </citation>
    <scope>NUCLEOTIDE SEQUENCE [LARGE SCALE GENOMIC DNA]</scope>
    <source>
        <strain evidence="1 3">TBK1r</strain>
    </source>
</reference>
<dbReference type="EMBL" id="CP036432">
    <property type="protein sequence ID" value="QDV82561.1"/>
    <property type="molecule type" value="Genomic_DNA"/>
</dbReference>
<organism evidence="1 3">
    <name type="scientific">Stieleria magnilauensis</name>
    <dbReference type="NCBI Taxonomy" id="2527963"/>
    <lineage>
        <taxon>Bacteria</taxon>
        <taxon>Pseudomonadati</taxon>
        <taxon>Planctomycetota</taxon>
        <taxon>Planctomycetia</taxon>
        <taxon>Pirellulales</taxon>
        <taxon>Pirellulaceae</taxon>
        <taxon>Stieleria</taxon>
    </lineage>
</organism>
<evidence type="ECO:0000313" key="1">
    <source>
        <dbReference type="EMBL" id="QDV82561.1"/>
    </source>
</evidence>
<evidence type="ECO:0000313" key="2">
    <source>
        <dbReference type="EMBL" id="QDV84383.1"/>
    </source>
</evidence>
<accession>A0ABX5XPL2</accession>
<keyword evidence="3" id="KW-1185">Reference proteome</keyword>
<gene>
    <name evidence="1" type="ORF">TBK1r_14920</name>
    <name evidence="2" type="ORF">TBK1r_33280</name>
</gene>
<name>A0ABX5XPL2_9BACT</name>
<proteinExistence type="predicted"/>
<protein>
    <submittedName>
        <fullName evidence="1">Uncharacterized protein</fullName>
    </submittedName>
</protein>
<sequence>MVIVSESLSEFFPFRVSRTERILAECYFFERESWLSLPMACRLEKKALAHLVRISYSGEAIFFASKYRS</sequence>